<reference evidence="1 2" key="1">
    <citation type="submission" date="2023-01" db="EMBL/GenBank/DDBJ databases">
        <title>Thalassococcus onchidii sp. nov., isolated from a marine invertebrate from the South China Sea.</title>
        <authorList>
            <person name="Xu S."/>
            <person name="Liu Z."/>
            <person name="Xu Y."/>
        </authorList>
    </citation>
    <scope>NUCLEOTIDE SEQUENCE [LARGE SCALE GENOMIC DNA]</scope>
    <source>
        <strain evidence="1 2">KCTC 32084</strain>
    </source>
</reference>
<evidence type="ECO:0000313" key="2">
    <source>
        <dbReference type="Proteomes" id="UP001210720"/>
    </source>
</evidence>
<sequence>MMIERTLTGLRGQHIPPARAKELGQLGYMQWLGALPGHSSYEYEAVRAYLDVAMYIRTDPAVAEFCFLICESLRFPLQPLDLGMPKPRRRGGARERRQQV</sequence>
<accession>A0ABT4XTR8</accession>
<dbReference type="RefSeq" id="WP_271432666.1">
    <property type="nucleotide sequence ID" value="NZ_JAQIOY010000003.1"/>
</dbReference>
<dbReference type="EMBL" id="JAQIOY010000003">
    <property type="protein sequence ID" value="MDA7425326.1"/>
    <property type="molecule type" value="Genomic_DNA"/>
</dbReference>
<name>A0ABT4XTR8_9RHOB</name>
<proteinExistence type="predicted"/>
<evidence type="ECO:0000313" key="1">
    <source>
        <dbReference type="EMBL" id="MDA7425326.1"/>
    </source>
</evidence>
<protein>
    <submittedName>
        <fullName evidence="1">Uncharacterized protein</fullName>
    </submittedName>
</protein>
<gene>
    <name evidence="1" type="ORF">PFY00_11355</name>
</gene>
<organism evidence="1 2">
    <name type="scientific">Thalassococcus lentus</name>
    <dbReference type="NCBI Taxonomy" id="1210524"/>
    <lineage>
        <taxon>Bacteria</taxon>
        <taxon>Pseudomonadati</taxon>
        <taxon>Pseudomonadota</taxon>
        <taxon>Alphaproteobacteria</taxon>
        <taxon>Rhodobacterales</taxon>
        <taxon>Roseobacteraceae</taxon>
        <taxon>Thalassococcus</taxon>
    </lineage>
</organism>
<dbReference type="Proteomes" id="UP001210720">
    <property type="component" value="Unassembled WGS sequence"/>
</dbReference>
<keyword evidence="2" id="KW-1185">Reference proteome</keyword>
<comment type="caution">
    <text evidence="1">The sequence shown here is derived from an EMBL/GenBank/DDBJ whole genome shotgun (WGS) entry which is preliminary data.</text>
</comment>